<sequence>MTKVIDQTLFTAIHDVIVRELRPARIVRVDVARDLDHDGDPILRIKIVFEAENDRLNPTAVRGLIRNLREALIPLDVNEFPMFNFATVKEDAAAAA</sequence>
<proteinExistence type="predicted"/>
<dbReference type="Proteomes" id="UP001337723">
    <property type="component" value="Chromosome"/>
</dbReference>
<accession>A0AA48H9D3</accession>
<keyword evidence="2" id="KW-1185">Reference proteome</keyword>
<organism evidence="1 2">
    <name type="scientific">Roseicyclus marinus</name>
    <dbReference type="NCBI Taxonomy" id="2161673"/>
    <lineage>
        <taxon>Bacteria</taxon>
        <taxon>Pseudomonadati</taxon>
        <taxon>Pseudomonadota</taxon>
        <taxon>Alphaproteobacteria</taxon>
        <taxon>Rhodobacterales</taxon>
        <taxon>Roseobacteraceae</taxon>
        <taxon>Roseicyclus</taxon>
    </lineage>
</organism>
<dbReference type="AlphaFoldDB" id="A0AA48H9D3"/>
<protein>
    <submittedName>
        <fullName evidence="1">Uncharacterized protein</fullName>
    </submittedName>
</protein>
<dbReference type="RefSeq" id="WP_338273279.1">
    <property type="nucleotide sequence ID" value="NZ_AP027266.1"/>
</dbReference>
<dbReference type="EMBL" id="AP027266">
    <property type="protein sequence ID" value="BDW87200.1"/>
    <property type="molecule type" value="Genomic_DNA"/>
</dbReference>
<reference evidence="1 2" key="1">
    <citation type="submission" date="2023-01" db="EMBL/GenBank/DDBJ databases">
        <title>Complete genome sequence of Roseicyclus marinus strain Dej080120_10.</title>
        <authorList>
            <person name="Ueki S."/>
            <person name="Maruyama F."/>
        </authorList>
    </citation>
    <scope>NUCLEOTIDE SEQUENCE [LARGE SCALE GENOMIC DNA]</scope>
    <source>
        <strain evidence="1 2">Dej080120_10</strain>
    </source>
</reference>
<evidence type="ECO:0000313" key="2">
    <source>
        <dbReference type="Proteomes" id="UP001337723"/>
    </source>
</evidence>
<dbReference type="KEGG" id="rmai:MACH21_33770"/>
<name>A0AA48H9D3_9RHOB</name>
<evidence type="ECO:0000313" key="1">
    <source>
        <dbReference type="EMBL" id="BDW87200.1"/>
    </source>
</evidence>
<gene>
    <name evidence="1" type="ORF">MACH21_33770</name>
</gene>